<sequence>MAQMSRLNQLGRVMKRRRRVKSASFALLGMHGTEPASIQTISDTAVEFNPFVFAAFGVFRYVCCLSSVTVPFSAFALSDTCVPSVQSVVLVYQVAFGSVEGVKVLADNVRGR</sequence>
<name>A0A5N5GZ19_9ROSA</name>
<reference evidence="1 2" key="3">
    <citation type="submission" date="2019-11" db="EMBL/GenBank/DDBJ databases">
        <title>A de novo genome assembly of a pear dwarfing rootstock.</title>
        <authorList>
            <person name="Wang F."/>
            <person name="Wang J."/>
            <person name="Li S."/>
            <person name="Zhang Y."/>
            <person name="Fang M."/>
            <person name="Ma L."/>
            <person name="Zhao Y."/>
            <person name="Jiang S."/>
        </authorList>
    </citation>
    <scope>NUCLEOTIDE SEQUENCE [LARGE SCALE GENOMIC DNA]</scope>
    <source>
        <strain evidence="1">S2</strain>
        <tissue evidence="1">Leaf</tissue>
    </source>
</reference>
<protein>
    <submittedName>
        <fullName evidence="1">Uncharacterized protein</fullName>
    </submittedName>
</protein>
<comment type="caution">
    <text evidence="1">The sequence shown here is derived from an EMBL/GenBank/DDBJ whole genome shotgun (WGS) entry which is preliminary data.</text>
</comment>
<reference evidence="1 2" key="1">
    <citation type="submission" date="2019-09" db="EMBL/GenBank/DDBJ databases">
        <authorList>
            <person name="Ou C."/>
        </authorList>
    </citation>
    <scope>NUCLEOTIDE SEQUENCE [LARGE SCALE GENOMIC DNA]</scope>
    <source>
        <strain evidence="1">S2</strain>
        <tissue evidence="1">Leaf</tissue>
    </source>
</reference>
<keyword evidence="2" id="KW-1185">Reference proteome</keyword>
<proteinExistence type="predicted"/>
<dbReference type="EMBL" id="SMOL01000401">
    <property type="protein sequence ID" value="KAB2619032.1"/>
    <property type="molecule type" value="Genomic_DNA"/>
</dbReference>
<dbReference type="AlphaFoldDB" id="A0A5N5GZ19"/>
<dbReference type="Proteomes" id="UP000327157">
    <property type="component" value="Chromosome 15"/>
</dbReference>
<evidence type="ECO:0000313" key="2">
    <source>
        <dbReference type="Proteomes" id="UP000327157"/>
    </source>
</evidence>
<evidence type="ECO:0000313" key="1">
    <source>
        <dbReference type="EMBL" id="KAB2619032.1"/>
    </source>
</evidence>
<accession>A0A5N5GZ19</accession>
<organism evidence="1 2">
    <name type="scientific">Pyrus ussuriensis x Pyrus communis</name>
    <dbReference type="NCBI Taxonomy" id="2448454"/>
    <lineage>
        <taxon>Eukaryota</taxon>
        <taxon>Viridiplantae</taxon>
        <taxon>Streptophyta</taxon>
        <taxon>Embryophyta</taxon>
        <taxon>Tracheophyta</taxon>
        <taxon>Spermatophyta</taxon>
        <taxon>Magnoliopsida</taxon>
        <taxon>eudicotyledons</taxon>
        <taxon>Gunneridae</taxon>
        <taxon>Pentapetalae</taxon>
        <taxon>rosids</taxon>
        <taxon>fabids</taxon>
        <taxon>Rosales</taxon>
        <taxon>Rosaceae</taxon>
        <taxon>Amygdaloideae</taxon>
        <taxon>Maleae</taxon>
        <taxon>Pyrus</taxon>
    </lineage>
</organism>
<gene>
    <name evidence="1" type="ORF">D8674_014901</name>
</gene>
<reference evidence="2" key="2">
    <citation type="submission" date="2019-10" db="EMBL/GenBank/DDBJ databases">
        <title>A de novo genome assembly of a pear dwarfing rootstock.</title>
        <authorList>
            <person name="Wang F."/>
            <person name="Wang J."/>
            <person name="Li S."/>
            <person name="Zhang Y."/>
            <person name="Fang M."/>
            <person name="Ma L."/>
            <person name="Zhao Y."/>
            <person name="Jiang S."/>
        </authorList>
    </citation>
    <scope>NUCLEOTIDE SEQUENCE [LARGE SCALE GENOMIC DNA]</scope>
</reference>